<organism evidence="2 3">
    <name type="scientific">Bradyrhizobium cosmicum</name>
    <dbReference type="NCBI Taxonomy" id="1404864"/>
    <lineage>
        <taxon>Bacteria</taxon>
        <taxon>Pseudomonadati</taxon>
        <taxon>Pseudomonadota</taxon>
        <taxon>Alphaproteobacteria</taxon>
        <taxon>Hyphomicrobiales</taxon>
        <taxon>Nitrobacteraceae</taxon>
        <taxon>Bradyrhizobium</taxon>
    </lineage>
</organism>
<dbReference type="InterPro" id="IPR011604">
    <property type="entry name" value="PDDEXK-like_dom_sf"/>
</dbReference>
<evidence type="ECO:0000313" key="2">
    <source>
        <dbReference type="EMBL" id="BAL78819.1"/>
    </source>
</evidence>
<dbReference type="InterPro" id="IPR011335">
    <property type="entry name" value="Restrct_endonuc-II-like"/>
</dbReference>
<dbReference type="Gene3D" id="3.90.320.10">
    <property type="match status" value="1"/>
</dbReference>
<dbReference type="KEGG" id="brs:S23_56270"/>
<dbReference type="InterPro" id="IPR019080">
    <property type="entry name" value="YqaJ_viral_recombinase"/>
</dbReference>
<reference evidence="2 3" key="1">
    <citation type="journal article" date="2012" name="Microbes Environ.">
        <title>Complete genome sequence of Bradyrhizobium sp. S23321: insights into symbiosis evolution in soil oligotrophs.</title>
        <authorList>
            <person name="Okubo T."/>
            <person name="Tsukui T."/>
            <person name="Maita H."/>
            <person name="Okamoto S."/>
            <person name="Oshima K."/>
            <person name="Fujisawa T."/>
            <person name="Saito A."/>
            <person name="Futamata H."/>
            <person name="Hattori R."/>
            <person name="Shimomura Y."/>
            <person name="Haruta S."/>
            <person name="Morimoto S."/>
            <person name="Wang Y."/>
            <person name="Sakai Y."/>
            <person name="Hattori M."/>
            <person name="Aizawa S."/>
            <person name="Nagashima K.V.P."/>
            <person name="Masuda S."/>
            <person name="Hattori T."/>
            <person name="Yamashita A."/>
            <person name="Bao Z."/>
            <person name="Hayatsu M."/>
            <person name="Kajiya-Kanegae H."/>
            <person name="Yoshinaga I."/>
            <person name="Sakamoto K."/>
            <person name="Toyota K."/>
            <person name="Nakao M."/>
            <person name="Kohara M."/>
            <person name="Anda M."/>
            <person name="Niwa R."/>
            <person name="Jung-Hwan P."/>
            <person name="Sameshima-Saito R."/>
            <person name="Tokuda S."/>
            <person name="Yamamoto S."/>
            <person name="Yamamoto S."/>
            <person name="Yokoyama T."/>
            <person name="Akutsu T."/>
            <person name="Nakamura Y."/>
            <person name="Nakahira-Yanaka Y."/>
            <person name="Takada Hoshino Y."/>
            <person name="Hirakawa H."/>
            <person name="Mitsui H."/>
            <person name="Terasawa K."/>
            <person name="Itakura M."/>
            <person name="Sato S."/>
            <person name="Ikeda-Ohtsubo W."/>
            <person name="Sakakura N."/>
            <person name="Kaminuma E."/>
            <person name="Minamisawa K."/>
        </authorList>
    </citation>
    <scope>NUCLEOTIDE SEQUENCE [LARGE SCALE GENOMIC DNA]</scope>
    <source>
        <strain evidence="2 3">S23321</strain>
    </source>
</reference>
<evidence type="ECO:0000259" key="1">
    <source>
        <dbReference type="Pfam" id="PF09588"/>
    </source>
</evidence>
<gene>
    <name evidence="2" type="ORF">S23_56270</name>
</gene>
<name>A0AAI8QEV0_9BRAD</name>
<dbReference type="SUPFAM" id="SSF52980">
    <property type="entry name" value="Restriction endonuclease-like"/>
    <property type="match status" value="1"/>
</dbReference>
<sequence>MNIGIFEMDTRVPPKVHPKRRTFISGSDAKVIMGRDQTRLVRLWREKHGQALPQNLSKEQIVQLRIVTEDLNRNWYERLSGHTVQDVRRMVRHPILKWMRAEVGGRVRETGAVFHASVLPSGHFSEPHAANAHMAQLQHSMWVMSARSALLSIITGDGKLIEMTVLSDPLYQHLLLTAEKKFLRCVERGEPPVLFGIEVPRPNLDSIRVTDVFNTDQWANLAASHL</sequence>
<dbReference type="EMBL" id="AP012279">
    <property type="protein sequence ID" value="BAL78819.1"/>
    <property type="molecule type" value="Genomic_DNA"/>
</dbReference>
<dbReference type="RefSeq" id="WP_015688091.1">
    <property type="nucleotide sequence ID" value="NC_017082.1"/>
</dbReference>
<dbReference type="Pfam" id="PF09588">
    <property type="entry name" value="YqaJ"/>
    <property type="match status" value="1"/>
</dbReference>
<accession>A0AAI8QEV0</accession>
<dbReference type="AlphaFoldDB" id="A0AAI8QEV0"/>
<protein>
    <recommendedName>
        <fullName evidence="1">YqaJ viral recombinase domain-containing protein</fullName>
    </recommendedName>
</protein>
<keyword evidence="3" id="KW-1185">Reference proteome</keyword>
<dbReference type="Proteomes" id="UP000007886">
    <property type="component" value="Chromosome"/>
</dbReference>
<proteinExistence type="predicted"/>
<feature type="domain" description="YqaJ viral recombinase" evidence="1">
    <location>
        <begin position="19"/>
        <end position="143"/>
    </location>
</feature>
<evidence type="ECO:0000313" key="3">
    <source>
        <dbReference type="Proteomes" id="UP000007886"/>
    </source>
</evidence>